<dbReference type="InterPro" id="IPR046022">
    <property type="entry name" value="DUF5979"/>
</dbReference>
<dbReference type="Proteomes" id="UP000295302">
    <property type="component" value="Unassembled WGS sequence"/>
</dbReference>
<feature type="domain" description="DUF5979" evidence="1">
    <location>
        <begin position="109"/>
        <end position="165"/>
    </location>
</feature>
<dbReference type="RefSeq" id="WP_132607862.1">
    <property type="nucleotide sequence ID" value="NZ_SMKQ01000001.1"/>
</dbReference>
<evidence type="ECO:0000313" key="3">
    <source>
        <dbReference type="Proteomes" id="UP000295302"/>
    </source>
</evidence>
<dbReference type="OrthoDB" id="4076061at2"/>
<gene>
    <name evidence="2" type="ORF">E1286_00055</name>
</gene>
<evidence type="ECO:0000313" key="2">
    <source>
        <dbReference type="EMBL" id="TDD57162.1"/>
    </source>
</evidence>
<dbReference type="AlphaFoldDB" id="A0A4R4ZK83"/>
<keyword evidence="3" id="KW-1185">Reference proteome</keyword>
<proteinExistence type="predicted"/>
<dbReference type="EMBL" id="SMKQ01000001">
    <property type="protein sequence ID" value="TDD57162.1"/>
    <property type="molecule type" value="Genomic_DNA"/>
</dbReference>
<dbReference type="Pfam" id="PF19407">
    <property type="entry name" value="DUF5979"/>
    <property type="match status" value="1"/>
</dbReference>
<evidence type="ECO:0000259" key="1">
    <source>
        <dbReference type="Pfam" id="PF19407"/>
    </source>
</evidence>
<organism evidence="2 3">
    <name type="scientific">Nonomuraea terrae</name>
    <dbReference type="NCBI Taxonomy" id="2530383"/>
    <lineage>
        <taxon>Bacteria</taxon>
        <taxon>Bacillati</taxon>
        <taxon>Actinomycetota</taxon>
        <taxon>Actinomycetes</taxon>
        <taxon>Streptosporangiales</taxon>
        <taxon>Streptosporangiaceae</taxon>
        <taxon>Nonomuraea</taxon>
    </lineage>
</organism>
<comment type="caution">
    <text evidence="2">The sequence shown here is derived from an EMBL/GenBank/DDBJ whole genome shotgun (WGS) entry which is preliminary data.</text>
</comment>
<reference evidence="2 3" key="1">
    <citation type="submission" date="2019-03" db="EMBL/GenBank/DDBJ databases">
        <title>Draft genome sequences of novel Actinobacteria.</title>
        <authorList>
            <person name="Sahin N."/>
            <person name="Ay H."/>
            <person name="Saygin H."/>
        </authorList>
    </citation>
    <scope>NUCLEOTIDE SEQUENCE [LARGE SCALE GENOMIC DNA]</scope>
    <source>
        <strain evidence="2 3">CH32</strain>
    </source>
</reference>
<sequence length="185" mass="19347">MAIPATGGIAGPFTVTGDGPRTLRLEGVEVFTDPNGANQLQEGAQVAPGTRLWARSVSGESPQGFVIERTVTVLVGTVLLYDRSNPSLADAQKLVRYRVPMRASAPVGSRRTMVTGIPAGSECTITEPVTGDNDHVDLVSPPVISPATIIVTANQTQQVSITNTYRPACGPGHKHPHACGTTPAR</sequence>
<protein>
    <recommendedName>
        <fullName evidence="1">DUF5979 domain-containing protein</fullName>
    </recommendedName>
</protein>
<accession>A0A4R4ZK83</accession>
<name>A0A4R4ZK83_9ACTN</name>